<dbReference type="CDD" id="cd19138">
    <property type="entry name" value="AKR_YeaE"/>
    <property type="match status" value="1"/>
</dbReference>
<protein>
    <submittedName>
        <fullName evidence="5">Aldo/keto reductase</fullName>
    </submittedName>
</protein>
<dbReference type="Proteomes" id="UP000282529">
    <property type="component" value="Unassembled WGS sequence"/>
</dbReference>
<evidence type="ECO:0000256" key="3">
    <source>
        <dbReference type="PIRSR" id="PIRSR000097-3"/>
    </source>
</evidence>
<evidence type="ECO:0000313" key="5">
    <source>
        <dbReference type="EMBL" id="RQW12829.1"/>
    </source>
</evidence>
<feature type="binding site" evidence="2">
    <location>
        <position position="129"/>
    </location>
    <ligand>
        <name>substrate</name>
    </ligand>
</feature>
<dbReference type="OrthoDB" id="9773828at2"/>
<feature type="domain" description="NADP-dependent oxidoreductase" evidence="4">
    <location>
        <begin position="32"/>
        <end position="286"/>
    </location>
</feature>
<comment type="caution">
    <text evidence="5">The sequence shown here is derived from an EMBL/GenBank/DDBJ whole genome shotgun (WGS) entry which is preliminary data.</text>
</comment>
<reference evidence="5 6" key="1">
    <citation type="submission" date="2018-11" db="EMBL/GenBank/DDBJ databases">
        <title>Genome sequence of strain 7197.</title>
        <authorList>
            <person name="Gao J."/>
            <person name="Sun J."/>
        </authorList>
    </citation>
    <scope>NUCLEOTIDE SEQUENCE [LARGE SCALE GENOMIC DNA]</scope>
    <source>
        <strain evidence="5 6">7197</strain>
    </source>
</reference>
<dbReference type="PANTHER" id="PTHR43638">
    <property type="entry name" value="OXIDOREDUCTASE, ALDO/KETO REDUCTASE FAMILY PROTEIN"/>
    <property type="match status" value="1"/>
</dbReference>
<dbReference type="PRINTS" id="PR00069">
    <property type="entry name" value="ALDKETRDTASE"/>
</dbReference>
<dbReference type="AlphaFoldDB" id="A0A3N9PAG7"/>
<dbReference type="GO" id="GO:0016491">
    <property type="term" value="F:oxidoreductase activity"/>
    <property type="evidence" value="ECO:0007669"/>
    <property type="project" value="InterPro"/>
</dbReference>
<keyword evidence="6" id="KW-1185">Reference proteome</keyword>
<evidence type="ECO:0000259" key="4">
    <source>
        <dbReference type="Pfam" id="PF00248"/>
    </source>
</evidence>
<dbReference type="EMBL" id="RQPI01000002">
    <property type="protein sequence ID" value="RQW12829.1"/>
    <property type="molecule type" value="Genomic_DNA"/>
</dbReference>
<dbReference type="PANTHER" id="PTHR43638:SF3">
    <property type="entry name" value="ALDEHYDE REDUCTASE"/>
    <property type="match status" value="1"/>
</dbReference>
<evidence type="ECO:0000313" key="6">
    <source>
        <dbReference type="Proteomes" id="UP000282529"/>
    </source>
</evidence>
<dbReference type="RefSeq" id="WP_124694864.1">
    <property type="nucleotide sequence ID" value="NZ_JBHUFE010000008.1"/>
</dbReference>
<feature type="active site" description="Proton donor" evidence="1">
    <location>
        <position position="71"/>
    </location>
</feature>
<dbReference type="Gene3D" id="3.20.20.100">
    <property type="entry name" value="NADP-dependent oxidoreductase domain"/>
    <property type="match status" value="1"/>
</dbReference>
<dbReference type="Pfam" id="PF00248">
    <property type="entry name" value="Aldo_ket_red"/>
    <property type="match status" value="1"/>
</dbReference>
<dbReference type="SUPFAM" id="SSF51430">
    <property type="entry name" value="NAD(P)-linked oxidoreductase"/>
    <property type="match status" value="1"/>
</dbReference>
<evidence type="ECO:0000256" key="2">
    <source>
        <dbReference type="PIRSR" id="PIRSR000097-2"/>
    </source>
</evidence>
<dbReference type="InterPro" id="IPR023210">
    <property type="entry name" value="NADP_OxRdtase_dom"/>
</dbReference>
<dbReference type="InterPro" id="IPR020471">
    <property type="entry name" value="AKR"/>
</dbReference>
<accession>A0A3N9PAG7</accession>
<proteinExistence type="predicted"/>
<feature type="site" description="Lowers pKa of active site Tyr" evidence="3">
    <location>
        <position position="96"/>
    </location>
</feature>
<name>A0A3N9PAG7_9BACL</name>
<dbReference type="PIRSF" id="PIRSF000097">
    <property type="entry name" value="AKR"/>
    <property type="match status" value="1"/>
</dbReference>
<organism evidence="5 6">
    <name type="scientific">Paenibacillus rhizophilus</name>
    <dbReference type="NCBI Taxonomy" id="1850366"/>
    <lineage>
        <taxon>Bacteria</taxon>
        <taxon>Bacillati</taxon>
        <taxon>Bacillota</taxon>
        <taxon>Bacilli</taxon>
        <taxon>Bacillales</taxon>
        <taxon>Paenibacillaceae</taxon>
        <taxon>Paenibacillus</taxon>
    </lineage>
</organism>
<sequence>MNNFVNEASKAEIEEANTRSRIALPDGAAVTRIGQGTWNIGEDASRREEEVEALRLGVELGMNLIDTAEMYGEGRSETVVGEAMQGIRDKVFLVSKVYPHNAGLKRIAKSCEDSLKRLRTDRLDLYLLHWRGSVPLEETVEGMERLVEQGKISRWGVSNFDTDDMEELFRLARGTDCATNQVLYHLGSRGIECGLLPWQRERQMPIMAYSPLAQAGSLRKGLVENETVREIAAAHGASPLQILLAWCIREGDVIAIPKASSREHVLQNAAAALISLSAEELQLLDKAFPAPERKMPLDMI</sequence>
<gene>
    <name evidence="5" type="ORF">EH198_07245</name>
</gene>
<dbReference type="InterPro" id="IPR036812">
    <property type="entry name" value="NAD(P)_OxRdtase_dom_sf"/>
</dbReference>
<evidence type="ECO:0000256" key="1">
    <source>
        <dbReference type="PIRSR" id="PIRSR000097-1"/>
    </source>
</evidence>